<dbReference type="PROSITE" id="PS01296">
    <property type="entry name" value="RSMI"/>
    <property type="match status" value="1"/>
</dbReference>
<dbReference type="InterPro" id="IPR018063">
    <property type="entry name" value="SAM_MeTrfase_RsmI_CS"/>
</dbReference>
<dbReference type="Proteomes" id="UP000199256">
    <property type="component" value="Unassembled WGS sequence"/>
</dbReference>
<dbReference type="FunFam" id="3.40.1010.10:FF:000007">
    <property type="entry name" value="Ribosomal RNA small subunit methyltransferase I"/>
    <property type="match status" value="1"/>
</dbReference>
<comment type="similarity">
    <text evidence="6">Belongs to the methyltransferase superfamily. RsmI family.</text>
</comment>
<keyword evidence="10" id="KW-1185">Reference proteome</keyword>
<evidence type="ECO:0000256" key="2">
    <source>
        <dbReference type="ARBA" id="ARBA00022552"/>
    </source>
</evidence>
<dbReference type="InterPro" id="IPR053910">
    <property type="entry name" value="RsmI_HTH"/>
</dbReference>
<dbReference type="PANTHER" id="PTHR46111">
    <property type="entry name" value="RIBOSOMAL RNA SMALL SUBUNIT METHYLTRANSFERASE I"/>
    <property type="match status" value="1"/>
</dbReference>
<comment type="catalytic activity">
    <reaction evidence="6">
        <text>cytidine(1402) in 16S rRNA + S-adenosyl-L-methionine = 2'-O-methylcytidine(1402) in 16S rRNA + S-adenosyl-L-homocysteine + H(+)</text>
        <dbReference type="Rhea" id="RHEA:42924"/>
        <dbReference type="Rhea" id="RHEA-COMP:10285"/>
        <dbReference type="Rhea" id="RHEA-COMP:10286"/>
        <dbReference type="ChEBI" id="CHEBI:15378"/>
        <dbReference type="ChEBI" id="CHEBI:57856"/>
        <dbReference type="ChEBI" id="CHEBI:59789"/>
        <dbReference type="ChEBI" id="CHEBI:74495"/>
        <dbReference type="ChEBI" id="CHEBI:82748"/>
        <dbReference type="EC" id="2.1.1.198"/>
    </reaction>
</comment>
<evidence type="ECO:0000256" key="4">
    <source>
        <dbReference type="ARBA" id="ARBA00022679"/>
    </source>
</evidence>
<feature type="domain" description="Tetrapyrrole methylase" evidence="7">
    <location>
        <begin position="8"/>
        <end position="207"/>
    </location>
</feature>
<sequence>MSIEGGVLHVVATPIGNLGDLSPRAVQVLAGVDLIAAEDTRHTAGLLAHCGVQTPRVSLHEHNEDRQVPALIQRLIQGESLALVSDAGTPLISDPGFRLVAAARAAGIRVVPIPGPAALIAALSASGLPSDRFWFEGFLPARAQARRHRLEALAAVSGTLILYESSHRIQGSLEDMAQTLGGERRAVVARELTKTFEQIQGGRLDDLCVWLSSDPNHTRGEFVVLVTGAPDAPGEALTAEARRVLALCLAQMPVKQAAKLASQITGAPKNDLYQQALALKGKA</sequence>
<feature type="domain" description="RsmI HTH" evidence="8">
    <location>
        <begin position="235"/>
        <end position="280"/>
    </location>
</feature>
<dbReference type="SUPFAM" id="SSF53790">
    <property type="entry name" value="Tetrapyrrole methylase"/>
    <property type="match status" value="1"/>
</dbReference>
<dbReference type="InterPro" id="IPR014776">
    <property type="entry name" value="4pyrrole_Mease_sub2"/>
</dbReference>
<evidence type="ECO:0000256" key="5">
    <source>
        <dbReference type="ARBA" id="ARBA00022691"/>
    </source>
</evidence>
<evidence type="ECO:0000256" key="3">
    <source>
        <dbReference type="ARBA" id="ARBA00022603"/>
    </source>
</evidence>
<dbReference type="AlphaFoldDB" id="A0A1H7HBN9"/>
<accession>A0A1H7HBN9</accession>
<evidence type="ECO:0000259" key="7">
    <source>
        <dbReference type="Pfam" id="PF00590"/>
    </source>
</evidence>
<name>A0A1H7HBN9_9GAMM</name>
<dbReference type="STRING" id="1396821.SAMN05444515_10298"/>
<dbReference type="EC" id="2.1.1.198" evidence="6"/>
<keyword evidence="5 6" id="KW-0949">S-adenosyl-L-methionine</keyword>
<dbReference type="PANTHER" id="PTHR46111:SF1">
    <property type="entry name" value="RIBOSOMAL RNA SMALL SUBUNIT METHYLTRANSFERASE I"/>
    <property type="match status" value="1"/>
</dbReference>
<dbReference type="HAMAP" id="MF_01877">
    <property type="entry name" value="16SrRNA_methyltr_I"/>
    <property type="match status" value="1"/>
</dbReference>
<proteinExistence type="inferred from homology"/>
<comment type="function">
    <text evidence="6">Catalyzes the 2'-O-methylation of the ribose of cytidine 1402 (C1402) in 16S rRNA.</text>
</comment>
<evidence type="ECO:0000259" key="8">
    <source>
        <dbReference type="Pfam" id="PF23016"/>
    </source>
</evidence>
<dbReference type="NCBIfam" id="TIGR00096">
    <property type="entry name" value="16S rRNA (cytidine(1402)-2'-O)-methyltransferase"/>
    <property type="match status" value="1"/>
</dbReference>
<protein>
    <recommendedName>
        <fullName evidence="6">Ribosomal RNA small subunit methyltransferase I</fullName>
        <ecNumber evidence="6">2.1.1.198</ecNumber>
    </recommendedName>
    <alternativeName>
        <fullName evidence="6">16S rRNA 2'-O-ribose C1402 methyltransferase</fullName>
    </alternativeName>
    <alternativeName>
        <fullName evidence="6">rRNA (cytidine-2'-O-)-methyltransferase RsmI</fullName>
    </alternativeName>
</protein>
<dbReference type="GO" id="GO:0070677">
    <property type="term" value="F:rRNA (cytosine-2'-O-)-methyltransferase activity"/>
    <property type="evidence" value="ECO:0007669"/>
    <property type="project" value="UniProtKB-UniRule"/>
</dbReference>
<reference evidence="10" key="1">
    <citation type="submission" date="2016-10" db="EMBL/GenBank/DDBJ databases">
        <authorList>
            <person name="Varghese N."/>
            <person name="Submissions S."/>
        </authorList>
    </citation>
    <scope>NUCLEOTIDE SEQUENCE [LARGE SCALE GENOMIC DNA]</scope>
    <source>
        <strain evidence="10">DSM 241</strain>
    </source>
</reference>
<gene>
    <name evidence="6" type="primary">rsmI</name>
    <name evidence="9" type="ORF">SAMN05444515_10298</name>
</gene>
<dbReference type="PIRSF" id="PIRSF005917">
    <property type="entry name" value="MTase_YraL"/>
    <property type="match status" value="1"/>
</dbReference>
<evidence type="ECO:0000256" key="1">
    <source>
        <dbReference type="ARBA" id="ARBA00022490"/>
    </source>
</evidence>
<evidence type="ECO:0000313" key="9">
    <source>
        <dbReference type="EMBL" id="SEK46752.1"/>
    </source>
</evidence>
<dbReference type="Pfam" id="PF23016">
    <property type="entry name" value="RsmI_C"/>
    <property type="match status" value="1"/>
</dbReference>
<dbReference type="EMBL" id="FOAA01000002">
    <property type="protein sequence ID" value="SEK46752.1"/>
    <property type="molecule type" value="Genomic_DNA"/>
</dbReference>
<dbReference type="InterPro" id="IPR014777">
    <property type="entry name" value="4pyrrole_Mease_sub1"/>
</dbReference>
<dbReference type="InterPro" id="IPR000878">
    <property type="entry name" value="4pyrrol_Mease"/>
</dbReference>
<dbReference type="InterPro" id="IPR008189">
    <property type="entry name" value="rRNA_ssu_MeTfrase_I"/>
</dbReference>
<dbReference type="Pfam" id="PF00590">
    <property type="entry name" value="TP_methylase"/>
    <property type="match status" value="1"/>
</dbReference>
<dbReference type="FunFam" id="3.30.950.10:FF:000002">
    <property type="entry name" value="Ribosomal RNA small subunit methyltransferase I"/>
    <property type="match status" value="1"/>
</dbReference>
<organism evidence="9 10">
    <name type="scientific">Ectothiorhodospira marina</name>
    <dbReference type="NCBI Taxonomy" id="1396821"/>
    <lineage>
        <taxon>Bacteria</taxon>
        <taxon>Pseudomonadati</taxon>
        <taxon>Pseudomonadota</taxon>
        <taxon>Gammaproteobacteria</taxon>
        <taxon>Chromatiales</taxon>
        <taxon>Ectothiorhodospiraceae</taxon>
        <taxon>Ectothiorhodospira</taxon>
    </lineage>
</organism>
<evidence type="ECO:0000256" key="6">
    <source>
        <dbReference type="HAMAP-Rule" id="MF_01877"/>
    </source>
</evidence>
<keyword evidence="3 6" id="KW-0489">Methyltransferase</keyword>
<keyword evidence="2 6" id="KW-0698">rRNA processing</keyword>
<dbReference type="CDD" id="cd11648">
    <property type="entry name" value="RsmI"/>
    <property type="match status" value="1"/>
</dbReference>
<evidence type="ECO:0000313" key="10">
    <source>
        <dbReference type="Proteomes" id="UP000199256"/>
    </source>
</evidence>
<dbReference type="GO" id="GO:0005737">
    <property type="term" value="C:cytoplasm"/>
    <property type="evidence" value="ECO:0007669"/>
    <property type="project" value="UniProtKB-SubCell"/>
</dbReference>
<dbReference type="InterPro" id="IPR035996">
    <property type="entry name" value="4pyrrol_Methylase_sf"/>
</dbReference>
<keyword evidence="1 6" id="KW-0963">Cytoplasm</keyword>
<dbReference type="Gene3D" id="3.30.950.10">
    <property type="entry name" value="Methyltransferase, Cobalt-precorrin-4 Transmethylase, Domain 2"/>
    <property type="match status" value="1"/>
</dbReference>
<keyword evidence="4 6" id="KW-0808">Transferase</keyword>
<dbReference type="Gene3D" id="3.40.1010.10">
    <property type="entry name" value="Cobalt-precorrin-4 Transmethylase, Domain 1"/>
    <property type="match status" value="1"/>
</dbReference>
<comment type="subcellular location">
    <subcellularLocation>
        <location evidence="6">Cytoplasm</location>
    </subcellularLocation>
</comment>